<dbReference type="PANTHER" id="PTHR33392:SF6">
    <property type="entry name" value="POLYISOPRENYL-TEICHOIC ACID--PEPTIDOGLYCAN TEICHOIC ACID TRANSFERASE TAGU"/>
    <property type="match status" value="1"/>
</dbReference>
<evidence type="ECO:0000313" key="3">
    <source>
        <dbReference type="EMBL" id="MFC6590809.1"/>
    </source>
</evidence>
<dbReference type="Proteomes" id="UP001596297">
    <property type="component" value="Unassembled WGS sequence"/>
</dbReference>
<evidence type="ECO:0000259" key="2">
    <source>
        <dbReference type="Pfam" id="PF03816"/>
    </source>
</evidence>
<accession>A0ABW1YD32</accession>
<protein>
    <submittedName>
        <fullName evidence="3">LCP family protein</fullName>
    </submittedName>
</protein>
<dbReference type="RefSeq" id="WP_380081819.1">
    <property type="nucleotide sequence ID" value="NZ_JBHSWD010000001.1"/>
</dbReference>
<gene>
    <name evidence="3" type="ORF">ACFP81_01345</name>
</gene>
<keyword evidence="4" id="KW-1185">Reference proteome</keyword>
<organism evidence="3 4">
    <name type="scientific">Deinococcus lacus</name>
    <dbReference type="NCBI Taxonomy" id="392561"/>
    <lineage>
        <taxon>Bacteria</taxon>
        <taxon>Thermotogati</taxon>
        <taxon>Deinococcota</taxon>
        <taxon>Deinococci</taxon>
        <taxon>Deinococcales</taxon>
        <taxon>Deinococcaceae</taxon>
        <taxon>Deinococcus</taxon>
    </lineage>
</organism>
<dbReference type="Pfam" id="PF03816">
    <property type="entry name" value="LytR_cpsA_psr"/>
    <property type="match status" value="1"/>
</dbReference>
<dbReference type="EMBL" id="JBHSWD010000001">
    <property type="protein sequence ID" value="MFC6590809.1"/>
    <property type="molecule type" value="Genomic_DNA"/>
</dbReference>
<dbReference type="PANTHER" id="PTHR33392">
    <property type="entry name" value="POLYISOPRENYL-TEICHOIC ACID--PEPTIDOGLYCAN TEICHOIC ACID TRANSFERASE TAGU"/>
    <property type="match status" value="1"/>
</dbReference>
<reference evidence="4" key="1">
    <citation type="journal article" date="2019" name="Int. J. Syst. Evol. Microbiol.">
        <title>The Global Catalogue of Microorganisms (GCM) 10K type strain sequencing project: providing services to taxonomists for standard genome sequencing and annotation.</title>
        <authorList>
            <consortium name="The Broad Institute Genomics Platform"/>
            <consortium name="The Broad Institute Genome Sequencing Center for Infectious Disease"/>
            <person name="Wu L."/>
            <person name="Ma J."/>
        </authorList>
    </citation>
    <scope>NUCLEOTIDE SEQUENCE [LARGE SCALE GENOMIC DNA]</scope>
    <source>
        <strain evidence="4">CGMCC 1.15772</strain>
    </source>
</reference>
<proteinExistence type="inferred from homology"/>
<evidence type="ECO:0000256" key="1">
    <source>
        <dbReference type="ARBA" id="ARBA00006068"/>
    </source>
</evidence>
<dbReference type="InterPro" id="IPR050922">
    <property type="entry name" value="LytR/CpsA/Psr_CW_biosynth"/>
</dbReference>
<dbReference type="NCBIfam" id="TIGR00350">
    <property type="entry name" value="lytR_cpsA_psr"/>
    <property type="match status" value="1"/>
</dbReference>
<sequence length="202" mass="21473">MAVLAPAAPALVRYGALPRPADRPLNILLAGVTPVYPPSAVWPYPAAPEDYSGLTDTIMLAQVRQDGTVNLLSIPRDTWTEIPGKGPGKINGANPHGGPEALVAAAENLTGLPIDGHALLSLYAARSLTDAAGGVTVDVPARMKYDDHAGHLHIDLQPGRQRLSGEQAEGFLRFRKDKLSDIGRIGRQQQFVQALAQQTLNP</sequence>
<comment type="similarity">
    <text evidence="1">Belongs to the LytR/CpsA/Psr (LCP) family.</text>
</comment>
<name>A0ABW1YD32_9DEIO</name>
<feature type="domain" description="Cell envelope-related transcriptional attenuator" evidence="2">
    <location>
        <begin position="55"/>
        <end position="199"/>
    </location>
</feature>
<evidence type="ECO:0000313" key="4">
    <source>
        <dbReference type="Proteomes" id="UP001596297"/>
    </source>
</evidence>
<dbReference type="Gene3D" id="3.40.630.190">
    <property type="entry name" value="LCP protein"/>
    <property type="match status" value="1"/>
</dbReference>
<comment type="caution">
    <text evidence="3">The sequence shown here is derived from an EMBL/GenBank/DDBJ whole genome shotgun (WGS) entry which is preliminary data.</text>
</comment>
<dbReference type="InterPro" id="IPR004474">
    <property type="entry name" value="LytR_CpsA_psr"/>
</dbReference>